<keyword evidence="1" id="KW-0812">Transmembrane</keyword>
<dbReference type="AlphaFoldDB" id="A0A6C0AN25"/>
<sequence>MQYILIIIAVILVVYFIFIRYSDITSFKSDIDDKYYLIRRGNKDEKYLKESVNILSEINKRVEKLIKHLVINFKDSDKYYFIKKLKENYSPSVLSEAAIDARYTTYTINKEEMHICLRTRDTNEDIYDINLLMYVVLHELAHLCNYDKNGYAIQGHGEEFRTIFKFLVIESIKLNIYEYDNYGEKPKEYCGIIVSTNILPKDEMVYL</sequence>
<keyword evidence="1" id="KW-1133">Transmembrane helix</keyword>
<organism evidence="2">
    <name type="scientific">viral metagenome</name>
    <dbReference type="NCBI Taxonomy" id="1070528"/>
    <lineage>
        <taxon>unclassified sequences</taxon>
        <taxon>metagenomes</taxon>
        <taxon>organismal metagenomes</taxon>
    </lineage>
</organism>
<name>A0A6C0AN25_9ZZZZ</name>
<evidence type="ECO:0008006" key="3">
    <source>
        <dbReference type="Google" id="ProtNLM"/>
    </source>
</evidence>
<keyword evidence="1" id="KW-0472">Membrane</keyword>
<feature type="transmembrane region" description="Helical" evidence="1">
    <location>
        <begin position="6"/>
        <end position="22"/>
    </location>
</feature>
<dbReference type="EMBL" id="MN740723">
    <property type="protein sequence ID" value="QHS80850.1"/>
    <property type="molecule type" value="Genomic_DNA"/>
</dbReference>
<protein>
    <recommendedName>
        <fullName evidence="3">WLM domain-containing protein</fullName>
    </recommendedName>
</protein>
<accession>A0A6C0AN25</accession>
<evidence type="ECO:0000313" key="2">
    <source>
        <dbReference type="EMBL" id="QHS80850.1"/>
    </source>
</evidence>
<proteinExistence type="predicted"/>
<evidence type="ECO:0000256" key="1">
    <source>
        <dbReference type="SAM" id="Phobius"/>
    </source>
</evidence>
<reference evidence="2" key="1">
    <citation type="journal article" date="2020" name="Nature">
        <title>Giant virus diversity and host interactions through global metagenomics.</title>
        <authorList>
            <person name="Schulz F."/>
            <person name="Roux S."/>
            <person name="Paez-Espino D."/>
            <person name="Jungbluth S."/>
            <person name="Walsh D.A."/>
            <person name="Denef V.J."/>
            <person name="McMahon K.D."/>
            <person name="Konstantinidis K.T."/>
            <person name="Eloe-Fadrosh E.A."/>
            <person name="Kyrpides N.C."/>
            <person name="Woyke T."/>
        </authorList>
    </citation>
    <scope>NUCLEOTIDE SEQUENCE</scope>
    <source>
        <strain evidence="2">GVMAG-S-1091796-13</strain>
    </source>
</reference>